<comment type="function">
    <text evidence="8">Catalyzes the reversible isomerization of glucose-6-phosphate to fructose-6-phosphate.</text>
</comment>
<dbReference type="GO" id="GO:0004347">
    <property type="term" value="F:glucose-6-phosphate isomerase activity"/>
    <property type="evidence" value="ECO:0007669"/>
    <property type="project" value="UniProtKB-UniRule"/>
</dbReference>
<dbReference type="GO" id="GO:0005829">
    <property type="term" value="C:cytosol"/>
    <property type="evidence" value="ECO:0007669"/>
    <property type="project" value="TreeGrafter"/>
</dbReference>
<dbReference type="PANTHER" id="PTHR11469">
    <property type="entry name" value="GLUCOSE-6-PHOSPHATE ISOMERASE"/>
    <property type="match status" value="1"/>
</dbReference>
<dbReference type="GO" id="GO:0051156">
    <property type="term" value="P:glucose 6-phosphate metabolic process"/>
    <property type="evidence" value="ECO:0007669"/>
    <property type="project" value="TreeGrafter"/>
</dbReference>
<evidence type="ECO:0000256" key="4">
    <source>
        <dbReference type="ARBA" id="ARBA00022490"/>
    </source>
</evidence>
<evidence type="ECO:0000256" key="1">
    <source>
        <dbReference type="ARBA" id="ARBA00004926"/>
    </source>
</evidence>
<dbReference type="InterPro" id="IPR018189">
    <property type="entry name" value="Phosphoglucose_isomerase_CS"/>
</dbReference>
<keyword evidence="6 8" id="KW-0413">Isomerase</keyword>
<dbReference type="InterPro" id="IPR001672">
    <property type="entry name" value="G6P_Isomerase"/>
</dbReference>
<evidence type="ECO:0000256" key="3">
    <source>
        <dbReference type="ARBA" id="ARBA00022432"/>
    </source>
</evidence>
<dbReference type="PANTHER" id="PTHR11469:SF1">
    <property type="entry name" value="GLUCOSE-6-PHOSPHATE ISOMERASE"/>
    <property type="match status" value="1"/>
</dbReference>
<dbReference type="GO" id="GO:0097367">
    <property type="term" value="F:carbohydrate derivative binding"/>
    <property type="evidence" value="ECO:0007669"/>
    <property type="project" value="InterPro"/>
</dbReference>
<evidence type="ECO:0000256" key="5">
    <source>
        <dbReference type="ARBA" id="ARBA00023152"/>
    </source>
</evidence>
<dbReference type="InterPro" id="IPR023096">
    <property type="entry name" value="G6P_Isomerase_C"/>
</dbReference>
<dbReference type="PROSITE" id="PS51463">
    <property type="entry name" value="P_GLUCOSE_ISOMERASE_3"/>
    <property type="match status" value="1"/>
</dbReference>
<comment type="similarity">
    <text evidence="2 8 9">Belongs to the GPI family.</text>
</comment>
<dbReference type="PROSITE" id="PS00174">
    <property type="entry name" value="P_GLUCOSE_ISOMERASE_2"/>
    <property type="match status" value="1"/>
</dbReference>
<evidence type="ECO:0000256" key="7">
    <source>
        <dbReference type="ARBA" id="ARBA00029321"/>
    </source>
</evidence>
<dbReference type="Pfam" id="PF00342">
    <property type="entry name" value="PGI"/>
    <property type="match status" value="1"/>
</dbReference>
<dbReference type="SUPFAM" id="SSF53697">
    <property type="entry name" value="SIS domain"/>
    <property type="match status" value="1"/>
</dbReference>
<protein>
    <recommendedName>
        <fullName evidence="8">Glucose-6-phosphate isomerase</fullName>
        <shortName evidence="8">GPI</shortName>
        <ecNumber evidence="8">5.3.1.9</ecNumber>
    </recommendedName>
    <alternativeName>
        <fullName evidence="8">Phosphoglucose isomerase</fullName>
        <shortName evidence="8">PGI</shortName>
    </alternativeName>
    <alternativeName>
        <fullName evidence="8">Phosphohexose isomerase</fullName>
        <shortName evidence="8">PHI</shortName>
    </alternativeName>
</protein>
<dbReference type="Gene3D" id="1.10.1390.10">
    <property type="match status" value="1"/>
</dbReference>
<dbReference type="Proteomes" id="UP001304125">
    <property type="component" value="Chromosome"/>
</dbReference>
<dbReference type="GO" id="GO:0006096">
    <property type="term" value="P:glycolytic process"/>
    <property type="evidence" value="ECO:0007669"/>
    <property type="project" value="UniProtKB-UniRule"/>
</dbReference>
<dbReference type="Gene3D" id="3.40.50.10490">
    <property type="entry name" value="Glucose-6-phosphate isomerase like protein, domain 1"/>
    <property type="match status" value="2"/>
</dbReference>
<dbReference type="EC" id="5.3.1.9" evidence="8"/>
<dbReference type="PROSITE" id="PS00765">
    <property type="entry name" value="P_GLUCOSE_ISOMERASE_1"/>
    <property type="match status" value="1"/>
</dbReference>
<dbReference type="InterPro" id="IPR035476">
    <property type="entry name" value="SIS_PGI_1"/>
</dbReference>
<keyword evidence="11" id="KW-1185">Reference proteome</keyword>
<evidence type="ECO:0000256" key="8">
    <source>
        <dbReference type="HAMAP-Rule" id="MF_00473"/>
    </source>
</evidence>
<evidence type="ECO:0000256" key="6">
    <source>
        <dbReference type="ARBA" id="ARBA00023235"/>
    </source>
</evidence>
<accession>A0AA96F6H5</accession>
<feature type="active site" evidence="8">
    <location>
        <position position="399"/>
    </location>
</feature>
<dbReference type="RefSeq" id="WP_313496817.1">
    <property type="nucleotide sequence ID" value="NZ_CP134879.1"/>
</dbReference>
<keyword evidence="5 8" id="KW-0324">Glycolysis</keyword>
<comment type="catalytic activity">
    <reaction evidence="7 8 9">
        <text>alpha-D-glucose 6-phosphate = beta-D-fructose 6-phosphate</text>
        <dbReference type="Rhea" id="RHEA:11816"/>
        <dbReference type="ChEBI" id="CHEBI:57634"/>
        <dbReference type="ChEBI" id="CHEBI:58225"/>
        <dbReference type="EC" id="5.3.1.9"/>
    </reaction>
</comment>
<sequence length="559" mass="60051">MNAPIDCTSTSAWAELEAHKSTFTPDLRGWFAADAGRVERFSLPLADLHVDLSKNLVTDEILASLVKLAQETGVADRYAAMLAGEHINTTEDRAVLHTALRRPAGMEPALVVDGQDVDADVQEVLASMSAFAERVRSGEWKGITGKTVETVVNIGIGGSDLGPVMVYETLEPYATAGISARFISNIDPTDMAQKVKGLDPETTLFIVASKTFTTLETLTNARLARDWLWTALAEAGVAVGTDEEKAAAVAHHFVAVSTALDKVEAFGIDPANAFGFWNWVGGRYSVDSAIGLPLSIALGPDAFGDLLEGFHAVDRHVAETPLEKNVPVLMGLLNIWYVNFLGAQSHAVLPYAQQLHRFPAYLQQLTMESNGKSVRWDGTPVSTETGEIFWGEPGTNGQHAFYQLIHQGTKLIPADFIAVVNPAYPLTDGGQDVHALFLANYLAQTKALAFGKTAEEVEAEGTTGALVAARTFAGNKPTTSIFAPSLTPQVLGQLIALYEHITFTQGVIWGINSFDQWGVELGKKLALEIAPAIEGDDAALASQDASTQALIAYYRANRK</sequence>
<dbReference type="CDD" id="cd05015">
    <property type="entry name" value="SIS_PGI_1"/>
    <property type="match status" value="1"/>
</dbReference>
<dbReference type="CDD" id="cd05016">
    <property type="entry name" value="SIS_PGI_2"/>
    <property type="match status" value="1"/>
</dbReference>
<dbReference type="FunFam" id="3.40.50.10490:FF:000018">
    <property type="entry name" value="Glucose-6-phosphate isomerase"/>
    <property type="match status" value="1"/>
</dbReference>
<organism evidence="10 11">
    <name type="scientific">Demequina capsici</name>
    <dbReference type="NCBI Taxonomy" id="3075620"/>
    <lineage>
        <taxon>Bacteria</taxon>
        <taxon>Bacillati</taxon>
        <taxon>Actinomycetota</taxon>
        <taxon>Actinomycetes</taxon>
        <taxon>Micrococcales</taxon>
        <taxon>Demequinaceae</taxon>
        <taxon>Demequina</taxon>
    </lineage>
</organism>
<dbReference type="InterPro" id="IPR046348">
    <property type="entry name" value="SIS_dom_sf"/>
</dbReference>
<comment type="pathway">
    <text evidence="8">Carbohydrate biosynthesis; gluconeogenesis.</text>
</comment>
<comment type="subcellular location">
    <subcellularLocation>
        <location evidence="8">Cytoplasm</location>
    </subcellularLocation>
</comment>
<evidence type="ECO:0000313" key="11">
    <source>
        <dbReference type="Proteomes" id="UP001304125"/>
    </source>
</evidence>
<evidence type="ECO:0000256" key="9">
    <source>
        <dbReference type="RuleBase" id="RU000612"/>
    </source>
</evidence>
<evidence type="ECO:0000313" key="10">
    <source>
        <dbReference type="EMBL" id="WNM23702.1"/>
    </source>
</evidence>
<keyword evidence="3 8" id="KW-0312">Gluconeogenesis</keyword>
<comment type="pathway">
    <text evidence="1 8 9">Carbohydrate degradation; glycolysis; D-glyceraldehyde 3-phosphate and glycerone phosphate from D-glucose: step 2/4.</text>
</comment>
<proteinExistence type="inferred from homology"/>
<dbReference type="NCBIfam" id="NF001211">
    <property type="entry name" value="PRK00179.1"/>
    <property type="match status" value="1"/>
</dbReference>
<name>A0AA96F6H5_9MICO</name>
<dbReference type="HAMAP" id="MF_00473">
    <property type="entry name" value="G6P_isomerase"/>
    <property type="match status" value="1"/>
</dbReference>
<feature type="active site" evidence="8">
    <location>
        <position position="523"/>
    </location>
</feature>
<dbReference type="EMBL" id="CP134879">
    <property type="protein sequence ID" value="WNM23702.1"/>
    <property type="molecule type" value="Genomic_DNA"/>
</dbReference>
<evidence type="ECO:0000256" key="2">
    <source>
        <dbReference type="ARBA" id="ARBA00006604"/>
    </source>
</evidence>
<keyword evidence="4 8" id="KW-0963">Cytoplasm</keyword>
<dbReference type="InterPro" id="IPR035482">
    <property type="entry name" value="SIS_PGI_2"/>
</dbReference>
<feature type="active site" description="Proton donor" evidence="8">
    <location>
        <position position="368"/>
    </location>
</feature>
<dbReference type="GO" id="GO:0048029">
    <property type="term" value="F:monosaccharide binding"/>
    <property type="evidence" value="ECO:0007669"/>
    <property type="project" value="TreeGrafter"/>
</dbReference>
<dbReference type="AlphaFoldDB" id="A0AA96F6H5"/>
<gene>
    <name evidence="8 10" type="primary">pgi</name>
    <name evidence="10" type="ORF">RN606_10060</name>
</gene>
<reference evidence="10 11" key="1">
    <citation type="submission" date="2023-09" db="EMBL/GenBank/DDBJ databases">
        <title>Demequina sp. a novel bacteria isolated from Capsicum annuum.</title>
        <authorList>
            <person name="Humaira Z."/>
            <person name="Lee J."/>
            <person name="Cho D."/>
        </authorList>
    </citation>
    <scope>NUCLEOTIDE SEQUENCE [LARGE SCALE GENOMIC DNA]</scope>
    <source>
        <strain evidence="10 11">OYTSA14</strain>
    </source>
</reference>
<dbReference type="PRINTS" id="PR00662">
    <property type="entry name" value="G6PISOMERASE"/>
</dbReference>
<dbReference type="GO" id="GO:0006094">
    <property type="term" value="P:gluconeogenesis"/>
    <property type="evidence" value="ECO:0007669"/>
    <property type="project" value="UniProtKB-UniRule"/>
</dbReference>